<dbReference type="RefSeq" id="WP_204962393.1">
    <property type="nucleotide sequence ID" value="NZ_BAAAUR010000003.1"/>
</dbReference>
<evidence type="ECO:0000259" key="13">
    <source>
        <dbReference type="PROSITE" id="PS50853"/>
    </source>
</evidence>
<dbReference type="GO" id="GO:0005829">
    <property type="term" value="C:cytosol"/>
    <property type="evidence" value="ECO:0007669"/>
    <property type="project" value="TreeGrafter"/>
</dbReference>
<dbReference type="PROSITE" id="PS51175">
    <property type="entry name" value="CBM6"/>
    <property type="match status" value="3"/>
</dbReference>
<dbReference type="InterPro" id="IPR014718">
    <property type="entry name" value="GH-type_carb-bd"/>
</dbReference>
<evidence type="ECO:0000313" key="16">
    <source>
        <dbReference type="Proteomes" id="UP001142291"/>
    </source>
</evidence>
<dbReference type="SMART" id="SM00606">
    <property type="entry name" value="CBD_IV"/>
    <property type="match status" value="3"/>
</dbReference>
<dbReference type="GO" id="GO:0016798">
    <property type="term" value="F:hydrolase activity, acting on glycosyl bonds"/>
    <property type="evidence" value="ECO:0007669"/>
    <property type="project" value="UniProtKB-KW"/>
</dbReference>
<dbReference type="Gene3D" id="1.20.1050.60">
    <property type="entry name" value="alpha-1,2-mannosidase"/>
    <property type="match status" value="1"/>
</dbReference>
<dbReference type="InterPro" id="IPR036116">
    <property type="entry name" value="FN3_sf"/>
</dbReference>
<dbReference type="InterPro" id="IPR005084">
    <property type="entry name" value="CBM6"/>
</dbReference>
<dbReference type="Gene3D" id="2.60.40.10">
    <property type="entry name" value="Immunoglobulins"/>
    <property type="match status" value="1"/>
</dbReference>
<dbReference type="SMART" id="SM00014">
    <property type="entry name" value="acidPPc"/>
    <property type="match status" value="1"/>
</dbReference>
<evidence type="ECO:0000256" key="11">
    <source>
        <dbReference type="SAM" id="Phobius"/>
    </source>
</evidence>
<reference evidence="15" key="1">
    <citation type="journal article" date="2014" name="Int. J. Syst. Evol. Microbiol.">
        <title>Complete genome sequence of Corynebacterium casei LMG S-19264T (=DSM 44701T), isolated from a smear-ripened cheese.</title>
        <authorList>
            <consortium name="US DOE Joint Genome Institute (JGI-PGF)"/>
            <person name="Walter F."/>
            <person name="Albersmeier A."/>
            <person name="Kalinowski J."/>
            <person name="Ruckert C."/>
        </authorList>
    </citation>
    <scope>NUCLEOTIDE SEQUENCE</scope>
    <source>
        <strain evidence="15">VKM Ac-1940</strain>
    </source>
</reference>
<feature type="domain" description="CBM6" evidence="14">
    <location>
        <begin position="1001"/>
        <end position="1133"/>
    </location>
</feature>
<accession>A0A9W6HL83</accession>
<dbReference type="PROSITE" id="PS50853">
    <property type="entry name" value="FN3"/>
    <property type="match status" value="1"/>
</dbReference>
<dbReference type="Gene3D" id="2.70.98.10">
    <property type="match status" value="1"/>
</dbReference>
<dbReference type="InterPro" id="IPR006584">
    <property type="entry name" value="Cellulose-bd_IV"/>
</dbReference>
<comment type="subcellular location">
    <subcellularLocation>
        <location evidence="2">Periplasm</location>
    </subcellularLocation>
</comment>
<feature type="signal peptide" evidence="12">
    <location>
        <begin position="1"/>
        <end position="39"/>
    </location>
</feature>
<dbReference type="SUPFAM" id="SSF48317">
    <property type="entry name" value="Acid phosphatase/Vanadium-dependent haloperoxidase"/>
    <property type="match status" value="1"/>
</dbReference>
<keyword evidence="11" id="KW-1133">Transmembrane helix</keyword>
<keyword evidence="8" id="KW-0326">Glycosidase</keyword>
<dbReference type="Pfam" id="PF01569">
    <property type="entry name" value="PAP2"/>
    <property type="match status" value="1"/>
</dbReference>
<feature type="domain" description="CBM6" evidence="14">
    <location>
        <begin position="1133"/>
        <end position="1282"/>
    </location>
</feature>
<evidence type="ECO:0000256" key="9">
    <source>
        <dbReference type="ARBA" id="ARBA00023326"/>
    </source>
</evidence>
<comment type="catalytic activity">
    <reaction evidence="1">
        <text>a phosphate monoester + H2O = an alcohol + phosphate</text>
        <dbReference type="Rhea" id="RHEA:15017"/>
        <dbReference type="ChEBI" id="CHEBI:15377"/>
        <dbReference type="ChEBI" id="CHEBI:30879"/>
        <dbReference type="ChEBI" id="CHEBI:43474"/>
        <dbReference type="ChEBI" id="CHEBI:67140"/>
        <dbReference type="EC" id="3.1.3.2"/>
    </reaction>
</comment>
<evidence type="ECO:0000256" key="5">
    <source>
        <dbReference type="ARBA" id="ARBA00022729"/>
    </source>
</evidence>
<dbReference type="InterPro" id="IPR012939">
    <property type="entry name" value="Glyco_hydro_92"/>
</dbReference>
<dbReference type="SUPFAM" id="SSF48208">
    <property type="entry name" value="Six-hairpin glycosidases"/>
    <property type="match status" value="1"/>
</dbReference>
<reference evidence="15" key="2">
    <citation type="submission" date="2023-01" db="EMBL/GenBank/DDBJ databases">
        <authorList>
            <person name="Sun Q."/>
            <person name="Evtushenko L."/>
        </authorList>
    </citation>
    <scope>NUCLEOTIDE SEQUENCE</scope>
    <source>
        <strain evidence="15">VKM Ac-1940</strain>
    </source>
</reference>
<dbReference type="Pfam" id="PF00041">
    <property type="entry name" value="fn3"/>
    <property type="match status" value="1"/>
</dbReference>
<dbReference type="Gene3D" id="3.30.2080.10">
    <property type="entry name" value="GH92 mannosidase domain"/>
    <property type="match status" value="1"/>
</dbReference>
<dbReference type="EC" id="3.1.3.2" evidence="4"/>
<dbReference type="Gene3D" id="1.20.1270.90">
    <property type="entry name" value="AF1782-like"/>
    <property type="match status" value="1"/>
</dbReference>
<keyword evidence="16" id="KW-1185">Reference proteome</keyword>
<evidence type="ECO:0000256" key="10">
    <source>
        <dbReference type="SAM" id="MobiDB-lite"/>
    </source>
</evidence>
<dbReference type="InterPro" id="IPR036938">
    <property type="entry name" value="PAP2/HPO_sf"/>
</dbReference>
<feature type="domain" description="CBM6" evidence="14">
    <location>
        <begin position="1289"/>
        <end position="1433"/>
    </location>
</feature>
<feature type="compositionally biased region" description="Gly residues" evidence="10">
    <location>
        <begin position="2188"/>
        <end position="2197"/>
    </location>
</feature>
<keyword evidence="11" id="KW-0812">Transmembrane</keyword>
<dbReference type="GO" id="GO:0030288">
    <property type="term" value="C:outer membrane-bounded periplasmic space"/>
    <property type="evidence" value="ECO:0007669"/>
    <property type="project" value="InterPro"/>
</dbReference>
<dbReference type="InterPro" id="IPR050883">
    <property type="entry name" value="PNGase"/>
</dbReference>
<dbReference type="GO" id="GO:0003993">
    <property type="term" value="F:acid phosphatase activity"/>
    <property type="evidence" value="ECO:0007669"/>
    <property type="project" value="UniProtKB-EC"/>
</dbReference>
<keyword evidence="9" id="KW-0119">Carbohydrate metabolism</keyword>
<dbReference type="InterPro" id="IPR018296">
    <property type="entry name" value="Acid_Pase_classA_bac_CS"/>
</dbReference>
<dbReference type="CDD" id="cd00063">
    <property type="entry name" value="FN3"/>
    <property type="match status" value="1"/>
</dbReference>
<feature type="region of interest" description="Disordered" evidence="10">
    <location>
        <begin position="2188"/>
        <end position="2236"/>
    </location>
</feature>
<evidence type="ECO:0000256" key="1">
    <source>
        <dbReference type="ARBA" id="ARBA00000032"/>
    </source>
</evidence>
<dbReference type="GO" id="GO:0000224">
    <property type="term" value="F:peptide-N4-(N-acetyl-beta-glucosaminyl)asparagine amidase activity"/>
    <property type="evidence" value="ECO:0007669"/>
    <property type="project" value="TreeGrafter"/>
</dbReference>
<dbReference type="PANTHER" id="PTHR12143">
    <property type="entry name" value="PEPTIDE N-GLYCANASE PNGASE -RELATED"/>
    <property type="match status" value="1"/>
</dbReference>
<feature type="transmembrane region" description="Helical" evidence="11">
    <location>
        <begin position="2245"/>
        <end position="2266"/>
    </location>
</feature>
<organism evidence="15 16">
    <name type="scientific">Microbacterium dextranolyticum</name>
    <dbReference type="NCBI Taxonomy" id="36806"/>
    <lineage>
        <taxon>Bacteria</taxon>
        <taxon>Bacillati</taxon>
        <taxon>Actinomycetota</taxon>
        <taxon>Actinomycetes</taxon>
        <taxon>Micrococcales</taxon>
        <taxon>Microbacteriaceae</taxon>
        <taxon>Microbacterium</taxon>
    </lineage>
</organism>
<gene>
    <name evidence="15" type="ORF">GCM10017591_08580</name>
</gene>
<name>A0A9W6HL83_9MICO</name>
<evidence type="ECO:0000259" key="14">
    <source>
        <dbReference type="PROSITE" id="PS51175"/>
    </source>
</evidence>
<keyword evidence="9" id="KW-0624">Polysaccharide degradation</keyword>
<dbReference type="InterPro" id="IPR001011">
    <property type="entry name" value="Acid_Pase_classA_bac"/>
</dbReference>
<dbReference type="InterPro" id="IPR008928">
    <property type="entry name" value="6-hairpin_glycosidase_sf"/>
</dbReference>
<dbReference type="InterPro" id="IPR008979">
    <property type="entry name" value="Galactose-bd-like_sf"/>
</dbReference>
<dbReference type="InterPro" id="IPR000326">
    <property type="entry name" value="PAP2/HPO"/>
</dbReference>
<keyword evidence="11" id="KW-0472">Membrane</keyword>
<dbReference type="PROSITE" id="PS01157">
    <property type="entry name" value="ACID_PHOSPH_CL_A"/>
    <property type="match status" value="1"/>
</dbReference>
<sequence>MPLPTTTSPSARRRPRSLAALAVVAALATNLLAAMPADAAVPADAGRLTSLVDPFVGTAGDFGNDHPGAQAPHGLAKVTPLTTPNRNHAGYDYREDQIAGFTATNLDGVGGSGAGGDLLVVPTTVEYTQRPASNTYAHDYSHDDEDAAPGYYRVGLRSIGGTDSAVRPQSGTIDAQVTATTRTAVQRYAFPAGQTPSLVVDLGNNFTGRLASSVDVASLPDGTAALSGAVEGTFNGANYRLFYYASTTAPVTSVQTWGDGGAFGEEKRRSGTDTGAVLRFAAADAADIGLRITLSPISSEQAAVDQRAELGSDGFDRVRQRTSAEWEQLLESVEISASETSDADGSLKKLFYTHLYRMFATPVNATSTSGTYRGVDGIVHRADGYTYYDGWSSWDDFRKYSVFAYVAPDQYRDMVQSLITLLADTASTGKQLNQLMHSVPQVRWERSAVIIADALSKGFDGFSRLDEAWPSLTDTVGYYSGDQLRQGYVNEDPGVVVQRGYDQWALAIVADEIGRSQDAAQLREQSSFAVKNQIRPGAWTSADGTAVGLLTPRRGDGSWVDVDYEKFEAARLYQGTPWQYTWYGAHDMDGLIAAIGGPAAGRAAIEHMFGEDSDRTDGSTMLHSNANEIDLQAPYLFNYVGEPRLTQKWVRTIYTKESWNRYIATGSSNEIPGHPASGGEFRPPVLRKVYQLDPEGLLPTMDNDAGTMSTMFVAAAVGLFPVTAGSSQYQIGTPFFEKATIRHRDGTSFSVSANGVSPDAYYIQSAQLNGTATSNTWVDYADIVGNGDLSFDMGSSPSTWGADTAPAYSASTATPTPAATARVAPATIAADASGEVSGVMTLTLDTAARFVAAPGTDISGKVTVTGLPSGVSASVVVTAATTAEVRLSGHSTTGGTFWLDVDKDVVDPAVALTGDGLSGRSPLTISPVQIDRSALAALVHDVELLERGNYAVTTFRAMQVALDRARVVLDSPATTSAAVRIAQDALQTAVDALVIDEGGFRRLEAEQSDSWSGGSLVNEAYQSGGNLGGVGDGAWVRYEGLDFSVGAPRSVSIRYANPSAASTVEVRAGDRDGRVIATLTLAPTGSWGNYATVSADLTPEDAAALAAAGSATFLMHAPSGQRWVSNFDWFAFSRHKGDDAPQPPGPVAELTARNAAQTGGGARALNLANGKFENVTAGAWALWRDIDFGGGVDTVTLRIDKPRSRAASDSHVQLRLGAVDGELIADVPLPYTGDGWGTWQEVVAGVDASRLTGRQTLVAVFSSSTQTDAQPYVANIDSVVFTAATTEQTVLEAEAWAANSGNGLKSENSSWNDGTRVTNLGGTYDRAWLDYGMIDFGLPGKNTVAVHYVNNSNRVGRNSAIWLYLDGFDAATPGEPFAKIPLPVTGTNWSAAGTMTADLPEAITGRHTVHVLLRTDAYADHPYVGNIDNLIFGIRPTVPETHPADVTDLDRAIAEVSALEGGLDRFVRISAATFTRELASARVLVGSGTTSQDDVDDQTRRLRLAASQLVPTVRAELRVLTALAAGVVEGRYTSESWQAFVAARTDATSVLADASSSDEALRGAAQALEAARAALAVMPDQLPGISSAVALSTVDDAVTVTWALVTDDGGTPITGYQVELSDGHRATVADGAQSSVTFAGLVRGSSVSAQVRALNAVGMSSGSASAAPIRVGERSERTLEALRVDALVNTSPASYAPGAFPEGVLKATYPSDAWSTDSEFLDILSGFRTLPDSALAENARPARGERPTAQNDLIALQTNRAADRAQVARAVTDANNDPSRTMADALGSVLSSAYLAARDDGRLSKTAALFGRVSTGIDQHQRAKDEFRYLRPYVRMGLVGSGGLMRDASGVGYDALSTDGSYPSGHTYAGYTVGTLLATLVPELSAPLLARASEYGDNRVVLGFHYPIDVMGSRMVSQAAIAHRWADPQFAPLLLAARQELLEVFTTACTAAGFDDLASCSRQDAYRGLDVAGDLAVYSQRLSYGFAKVAPGGQPVRIPADAGALLTTAFPDLSNAQRVQILEQTALDSGFPLDATASGDASWQRIDLAAALTAKIRIADDGTVTVLGHTDATAQSVATAAGLTLDGVAVSGFSPDTSAYVIDVPAAARTAPTGRAQHSVGPVVGAVPVIGATATAAGASVKVEEGGHALTSELDGAQVHGFTVTVTSANGEVTRRYDIALNLLPVKGGTGDGGTEPGTGEPQPGDGSTGGTPGGTSGGTSDGSLSGGGPAAGGHASPLADTGGALASGLVPAILMMIALGLVALIEGRRRARRP</sequence>
<dbReference type="Gene3D" id="1.20.1270.70">
    <property type="entry name" value="Designed single chain three-helix bundle"/>
    <property type="match status" value="1"/>
</dbReference>
<dbReference type="Pfam" id="PF07971">
    <property type="entry name" value="Glyco_hydro_92"/>
    <property type="match status" value="2"/>
</dbReference>
<dbReference type="Gene3D" id="1.20.144.10">
    <property type="entry name" value="Phosphatidic acid phosphatase type 2/haloperoxidase"/>
    <property type="match status" value="1"/>
</dbReference>
<dbReference type="GO" id="GO:0000272">
    <property type="term" value="P:polysaccharide catabolic process"/>
    <property type="evidence" value="ECO:0007669"/>
    <property type="project" value="UniProtKB-KW"/>
</dbReference>
<protein>
    <recommendedName>
        <fullName evidence="4">acid phosphatase</fullName>
        <ecNumber evidence="4">3.1.3.2</ecNumber>
    </recommendedName>
</protein>
<dbReference type="Proteomes" id="UP001142291">
    <property type="component" value="Unassembled WGS sequence"/>
</dbReference>
<dbReference type="InterPro" id="IPR041371">
    <property type="entry name" value="GH92_N"/>
</dbReference>
<feature type="chain" id="PRO_5040729974" description="acid phosphatase" evidence="12">
    <location>
        <begin position="40"/>
        <end position="2275"/>
    </location>
</feature>
<dbReference type="SUPFAM" id="SSF49785">
    <property type="entry name" value="Galactose-binding domain-like"/>
    <property type="match status" value="2"/>
</dbReference>
<dbReference type="CDD" id="cd04084">
    <property type="entry name" value="CBM6_xylanase-like"/>
    <property type="match status" value="2"/>
</dbReference>
<keyword evidence="7" id="KW-0378">Hydrolase</keyword>
<evidence type="ECO:0000256" key="4">
    <source>
        <dbReference type="ARBA" id="ARBA00012646"/>
    </source>
</evidence>
<dbReference type="SUPFAM" id="SSF49265">
    <property type="entry name" value="Fibronectin type III"/>
    <property type="match status" value="1"/>
</dbReference>
<dbReference type="GO" id="GO:0030246">
    <property type="term" value="F:carbohydrate binding"/>
    <property type="evidence" value="ECO:0007669"/>
    <property type="project" value="InterPro"/>
</dbReference>
<feature type="domain" description="Fibronectin type-III" evidence="13">
    <location>
        <begin position="1582"/>
        <end position="1674"/>
    </location>
</feature>
<dbReference type="Pfam" id="PF17678">
    <property type="entry name" value="Glyco_hydro_92N"/>
    <property type="match status" value="1"/>
</dbReference>
<keyword evidence="5 12" id="KW-0732">Signal</keyword>
<keyword evidence="6" id="KW-0574">Periplasm</keyword>
<evidence type="ECO:0000313" key="15">
    <source>
        <dbReference type="EMBL" id="GLJ94796.1"/>
    </source>
</evidence>
<dbReference type="Gene3D" id="1.20.1610.10">
    <property type="entry name" value="alpha-1,2-mannosidases domains"/>
    <property type="match status" value="1"/>
</dbReference>
<feature type="compositionally biased region" description="Gly residues" evidence="10">
    <location>
        <begin position="2207"/>
        <end position="2232"/>
    </location>
</feature>
<dbReference type="SMART" id="SM00060">
    <property type="entry name" value="FN3"/>
    <property type="match status" value="1"/>
</dbReference>
<evidence type="ECO:0000256" key="7">
    <source>
        <dbReference type="ARBA" id="ARBA00022801"/>
    </source>
</evidence>
<evidence type="ECO:0000256" key="3">
    <source>
        <dbReference type="ARBA" id="ARBA00009017"/>
    </source>
</evidence>
<dbReference type="Gene3D" id="2.60.120.260">
    <property type="entry name" value="Galactose-binding domain-like"/>
    <property type="match status" value="3"/>
</dbReference>
<dbReference type="GO" id="GO:0006516">
    <property type="term" value="P:glycoprotein catabolic process"/>
    <property type="evidence" value="ECO:0007669"/>
    <property type="project" value="TreeGrafter"/>
</dbReference>
<dbReference type="InterPro" id="IPR013783">
    <property type="entry name" value="Ig-like_fold"/>
</dbReference>
<dbReference type="Pfam" id="PF03422">
    <property type="entry name" value="CBM_6"/>
    <property type="match status" value="3"/>
</dbReference>
<evidence type="ECO:0000256" key="8">
    <source>
        <dbReference type="ARBA" id="ARBA00023295"/>
    </source>
</evidence>
<evidence type="ECO:0000256" key="6">
    <source>
        <dbReference type="ARBA" id="ARBA00022764"/>
    </source>
</evidence>
<dbReference type="PANTHER" id="PTHR12143:SF39">
    <property type="entry name" value="SECRETED PROTEIN"/>
    <property type="match status" value="1"/>
</dbReference>
<evidence type="ECO:0000256" key="2">
    <source>
        <dbReference type="ARBA" id="ARBA00004418"/>
    </source>
</evidence>
<proteinExistence type="inferred from homology"/>
<comment type="caution">
    <text evidence="15">The sequence shown here is derived from an EMBL/GenBank/DDBJ whole genome shotgun (WGS) entry which is preliminary data.</text>
</comment>
<comment type="similarity">
    <text evidence="3">Belongs to the class A bacterial acid phosphatase family.</text>
</comment>
<dbReference type="EMBL" id="BSER01000004">
    <property type="protein sequence ID" value="GLJ94796.1"/>
    <property type="molecule type" value="Genomic_DNA"/>
</dbReference>
<dbReference type="InterPro" id="IPR003961">
    <property type="entry name" value="FN3_dom"/>
</dbReference>
<evidence type="ECO:0000256" key="12">
    <source>
        <dbReference type="SAM" id="SignalP"/>
    </source>
</evidence>
<feature type="region of interest" description="Disordered" evidence="10">
    <location>
        <begin position="62"/>
        <end position="84"/>
    </location>
</feature>
<dbReference type="CDD" id="cd03397">
    <property type="entry name" value="PAP2_acid_phosphatase"/>
    <property type="match status" value="1"/>
</dbReference>